<accession>T1H0W4</accession>
<reference evidence="2" key="2">
    <citation type="submission" date="2015-06" db="UniProtKB">
        <authorList>
            <consortium name="EnsemblMetazoa"/>
        </authorList>
    </citation>
    <scope>IDENTIFICATION</scope>
</reference>
<dbReference type="EMBL" id="CAQQ02082908">
    <property type="status" value="NOT_ANNOTATED_CDS"/>
    <property type="molecule type" value="Genomic_DNA"/>
</dbReference>
<dbReference type="HOGENOM" id="CLU_2645100_0_0_1"/>
<organism evidence="2 3">
    <name type="scientific">Megaselia scalaris</name>
    <name type="common">Humpbacked fly</name>
    <name type="synonym">Phora scalaris</name>
    <dbReference type="NCBI Taxonomy" id="36166"/>
    <lineage>
        <taxon>Eukaryota</taxon>
        <taxon>Metazoa</taxon>
        <taxon>Ecdysozoa</taxon>
        <taxon>Arthropoda</taxon>
        <taxon>Hexapoda</taxon>
        <taxon>Insecta</taxon>
        <taxon>Pterygota</taxon>
        <taxon>Neoptera</taxon>
        <taxon>Endopterygota</taxon>
        <taxon>Diptera</taxon>
        <taxon>Brachycera</taxon>
        <taxon>Muscomorpha</taxon>
        <taxon>Platypezoidea</taxon>
        <taxon>Phoridae</taxon>
        <taxon>Megaseliini</taxon>
        <taxon>Megaselia</taxon>
    </lineage>
</organism>
<name>T1H0W4_MEGSC</name>
<reference evidence="3" key="1">
    <citation type="submission" date="2013-02" db="EMBL/GenBank/DDBJ databases">
        <authorList>
            <person name="Hughes D."/>
        </authorList>
    </citation>
    <scope>NUCLEOTIDE SEQUENCE</scope>
    <source>
        <strain>Durham</strain>
        <strain evidence="3">NC isolate 2 -- Noor lab</strain>
    </source>
</reference>
<evidence type="ECO:0008006" key="4">
    <source>
        <dbReference type="Google" id="ProtNLM"/>
    </source>
</evidence>
<dbReference type="STRING" id="36166.T1H0W4"/>
<keyword evidence="3" id="KW-1185">Reference proteome</keyword>
<evidence type="ECO:0000313" key="2">
    <source>
        <dbReference type="EnsemblMetazoa" id="MESCA009809-PA"/>
    </source>
</evidence>
<dbReference type="AlphaFoldDB" id="T1H0W4"/>
<keyword evidence="1" id="KW-0175">Coiled coil</keyword>
<protein>
    <recommendedName>
        <fullName evidence="4">Valyl-tRNA synthetase tRNA-binding arm domain-containing protein</fullName>
    </recommendedName>
</protein>
<sequence>AGHLSTFGIRTNDSFKKKDSQLNSKKEKKIKDDLEKLLNTIESEGYQKSANEIVKQKHLERVNQLKTELEAIRQIIS</sequence>
<proteinExistence type="predicted"/>
<dbReference type="Proteomes" id="UP000015102">
    <property type="component" value="Unassembled WGS sequence"/>
</dbReference>
<dbReference type="EnsemblMetazoa" id="MESCA009809-RA">
    <property type="protein sequence ID" value="MESCA009809-PA"/>
    <property type="gene ID" value="MESCA009809"/>
</dbReference>
<evidence type="ECO:0000256" key="1">
    <source>
        <dbReference type="SAM" id="Coils"/>
    </source>
</evidence>
<feature type="coiled-coil region" evidence="1">
    <location>
        <begin position="24"/>
        <end position="75"/>
    </location>
</feature>
<evidence type="ECO:0000313" key="3">
    <source>
        <dbReference type="Proteomes" id="UP000015102"/>
    </source>
</evidence>